<dbReference type="SUPFAM" id="SSF56801">
    <property type="entry name" value="Acetyl-CoA synthetase-like"/>
    <property type="match status" value="1"/>
</dbReference>
<reference evidence="1" key="1">
    <citation type="submission" date="2022-12" db="EMBL/GenBank/DDBJ databases">
        <authorList>
            <person name="Bing R.G."/>
            <person name="Willard D.J."/>
            <person name="Manesh M.J.H."/>
            <person name="Laemthong T."/>
            <person name="Crosby J.R."/>
            <person name="Kelly R.M."/>
        </authorList>
    </citation>
    <scope>NUCLEOTIDE SEQUENCE</scope>
    <source>
        <strain evidence="1">DSM 8991</strain>
    </source>
</reference>
<proteinExistence type="predicted"/>
<evidence type="ECO:0008006" key="3">
    <source>
        <dbReference type="Google" id="ProtNLM"/>
    </source>
</evidence>
<evidence type="ECO:0000313" key="2">
    <source>
        <dbReference type="Proteomes" id="UP001164745"/>
    </source>
</evidence>
<dbReference type="Proteomes" id="UP001164745">
    <property type="component" value="Chromosome"/>
</dbReference>
<sequence length="71" mass="8449">MLAEEVVKRGLKDKIHLRVEIFGSERWGEKQRRTIEEYLGVETFDIYGLTEIYEPGIAIDCKYHEGLHYFE</sequence>
<protein>
    <recommendedName>
        <fullName evidence="3">Phenylacetate--CoA ligase</fullName>
    </recommendedName>
</protein>
<gene>
    <name evidence="1" type="ORF">OTJ99_001161</name>
</gene>
<keyword evidence="2" id="KW-1185">Reference proteome</keyword>
<organism evidence="1 2">
    <name type="scientific">Caldicellulosiruptor naganoensis</name>
    <dbReference type="NCBI Taxonomy" id="29324"/>
    <lineage>
        <taxon>Bacteria</taxon>
        <taxon>Bacillati</taxon>
        <taxon>Bacillota</taxon>
        <taxon>Bacillota incertae sedis</taxon>
        <taxon>Caldicellulosiruptorales</taxon>
        <taxon>Caldicellulosiruptoraceae</taxon>
        <taxon>Caldicellulosiruptor</taxon>
    </lineage>
</organism>
<dbReference type="Gene3D" id="3.40.50.12780">
    <property type="entry name" value="N-terminal domain of ligase-like"/>
    <property type="match status" value="1"/>
</dbReference>
<dbReference type="InterPro" id="IPR042099">
    <property type="entry name" value="ANL_N_sf"/>
</dbReference>
<name>A0ABY7BJB8_9FIRM</name>
<evidence type="ECO:0000313" key="1">
    <source>
        <dbReference type="EMBL" id="WAM32585.1"/>
    </source>
</evidence>
<accession>A0ABY7BJB8</accession>
<dbReference type="EMBL" id="CP113864">
    <property type="protein sequence ID" value="WAM32585.1"/>
    <property type="molecule type" value="Genomic_DNA"/>
</dbReference>